<keyword evidence="1" id="KW-1133">Transmembrane helix</keyword>
<dbReference type="EMBL" id="JAUCGM010000088">
    <property type="protein sequence ID" value="MDM8562221.1"/>
    <property type="molecule type" value="Genomic_DNA"/>
</dbReference>
<dbReference type="Proteomes" id="UP001171945">
    <property type="component" value="Unassembled WGS sequence"/>
</dbReference>
<feature type="transmembrane region" description="Helical" evidence="1">
    <location>
        <begin position="222"/>
        <end position="240"/>
    </location>
</feature>
<gene>
    <name evidence="2" type="ORF">QUF54_02590</name>
</gene>
<sequence length="250" mass="28806">MNALLLNRLVGLIAPIIAYMGLVLSGWENLMVAKSVLATLLILLAGVVWQELRMTKSSLHRLKYPIGLYLLLVIAWSVWRALRLEEWYHNPEILWYLLPLAALGYFWIHYISNLGKVLKWIWNRHLPQVIFWLIIANLLYWQGLQHPSGHRENYFFTFGGIAVVFVWANLTQLVKPVLTTHWHKMADIIYGGAGTHYIVGFILILMMVALLVVLKLEVMAEQLAVIGYYMLVVGVILEAWNLRTDEKISS</sequence>
<feature type="transmembrane region" description="Helical" evidence="1">
    <location>
        <begin position="64"/>
        <end position="82"/>
    </location>
</feature>
<feature type="transmembrane region" description="Helical" evidence="1">
    <location>
        <begin position="125"/>
        <end position="142"/>
    </location>
</feature>
<keyword evidence="1" id="KW-0812">Transmembrane</keyword>
<keyword evidence="3" id="KW-1185">Reference proteome</keyword>
<reference evidence="2" key="1">
    <citation type="submission" date="2023-06" db="EMBL/GenBank/DDBJ databases">
        <title>Uncultivated large filamentous bacteria from sulfidic sediments reveal new species and different genomic features in energy metabolism and defense.</title>
        <authorList>
            <person name="Fonseca A."/>
        </authorList>
    </citation>
    <scope>NUCLEOTIDE SEQUENCE</scope>
    <source>
        <strain evidence="2">HSG4</strain>
    </source>
</reference>
<feature type="transmembrane region" description="Helical" evidence="1">
    <location>
        <begin position="9"/>
        <end position="27"/>
    </location>
</feature>
<feature type="transmembrane region" description="Helical" evidence="1">
    <location>
        <begin position="94"/>
        <end position="113"/>
    </location>
</feature>
<evidence type="ECO:0008006" key="4">
    <source>
        <dbReference type="Google" id="ProtNLM"/>
    </source>
</evidence>
<proteinExistence type="predicted"/>
<accession>A0ABT7VRC5</accession>
<feature type="transmembrane region" description="Helical" evidence="1">
    <location>
        <begin position="154"/>
        <end position="174"/>
    </location>
</feature>
<evidence type="ECO:0000313" key="3">
    <source>
        <dbReference type="Proteomes" id="UP001171945"/>
    </source>
</evidence>
<evidence type="ECO:0000256" key="1">
    <source>
        <dbReference type="SAM" id="Phobius"/>
    </source>
</evidence>
<comment type="caution">
    <text evidence="2">The sequence shown here is derived from an EMBL/GenBank/DDBJ whole genome shotgun (WGS) entry which is preliminary data.</text>
</comment>
<feature type="transmembrane region" description="Helical" evidence="1">
    <location>
        <begin position="195"/>
        <end position="216"/>
    </location>
</feature>
<name>A0ABT7VRC5_9GAMM</name>
<keyword evidence="1" id="KW-0472">Membrane</keyword>
<protein>
    <recommendedName>
        <fullName evidence="4">Phosphatidate cytidylyltransferase</fullName>
    </recommendedName>
</protein>
<organism evidence="2 3">
    <name type="scientific">Candidatus Marithioploca araucensis</name>
    <dbReference type="NCBI Taxonomy" id="70273"/>
    <lineage>
        <taxon>Bacteria</taxon>
        <taxon>Pseudomonadati</taxon>
        <taxon>Pseudomonadota</taxon>
        <taxon>Gammaproteobacteria</taxon>
        <taxon>Thiotrichales</taxon>
        <taxon>Thiotrichaceae</taxon>
        <taxon>Candidatus Marithioploca</taxon>
    </lineage>
</organism>
<feature type="transmembrane region" description="Helical" evidence="1">
    <location>
        <begin position="33"/>
        <end position="52"/>
    </location>
</feature>
<evidence type="ECO:0000313" key="2">
    <source>
        <dbReference type="EMBL" id="MDM8562221.1"/>
    </source>
</evidence>